<reference evidence="2 3" key="1">
    <citation type="submission" date="2017-08" db="EMBL/GenBank/DDBJ databases">
        <title>Acidophilic green algal genome provides insights into adaptation to an acidic environment.</title>
        <authorList>
            <person name="Hirooka S."/>
            <person name="Hirose Y."/>
            <person name="Kanesaki Y."/>
            <person name="Higuchi S."/>
            <person name="Fujiwara T."/>
            <person name="Onuma R."/>
            <person name="Era A."/>
            <person name="Ohbayashi R."/>
            <person name="Uzuka A."/>
            <person name="Nozaki H."/>
            <person name="Yoshikawa H."/>
            <person name="Miyagishima S.Y."/>
        </authorList>
    </citation>
    <scope>NUCLEOTIDE SEQUENCE [LARGE SCALE GENOMIC DNA]</scope>
    <source>
        <strain evidence="2 3">NIES-2499</strain>
    </source>
</reference>
<sequence>MRGLLATSVAAGFGHLKTPTLIAAGFGHLKTTTVAAGFGHLKTTTLIAAGFGHLKTTTLIAAGFGHLKTTTLIAAGSPTAIIHESMRHRLTELSLPEKRQQQQQQPELQQHYDRQLQGNTKLPPAIKTKRCYCQQDEQHKQPSRRFIRVAVVDVGCNKASSNSSSLPVARNNDDESFLLAAPHIKYNTSSASVASVDTLKEISGIRLPQSSSQPTTTTNDHHQHQQQYSLINVPARSRTISSSKQDGSFVNSGRLPSRANLTSIQRSQIQFATRVSRLAVRKCSTKQVNPTAMMMPAATTDDGSTRAMMMSAADDSGMSDNRPLPLKAYDLSRDSNKFITNPVGQQLLMIPVGQQLLMNAPPEMLVESGDNNGGAGGPPQSLSSDDSSQAVPLLHAIDDVGSADDDDDDGDDDDSRRQQIIDGDTYTGGHRDRQILSVSLPGNINEVAVGLPGNINEMAVGLPGNINEVAVGQAVGEKWVVCGGQQGDGHCNNSSSLLDCIVYFSSIHDFRIGCTAGTAESAEAASAAKVCWKDHHLGYRKGVKDTFRQQLLFPHHHYDLSAQCYHHSMYGGGGNPVNRRASQVIKSAMRNQVPGMSA</sequence>
<comment type="caution">
    <text evidence="2">The sequence shown here is derived from an EMBL/GenBank/DDBJ whole genome shotgun (WGS) entry which is preliminary data.</text>
</comment>
<feature type="compositionally biased region" description="Acidic residues" evidence="1">
    <location>
        <begin position="401"/>
        <end position="413"/>
    </location>
</feature>
<keyword evidence="3" id="KW-1185">Reference proteome</keyword>
<gene>
    <name evidence="2" type="ORF">CEUSTIGMA_g1867.t1</name>
</gene>
<organism evidence="2 3">
    <name type="scientific">Chlamydomonas eustigma</name>
    <dbReference type="NCBI Taxonomy" id="1157962"/>
    <lineage>
        <taxon>Eukaryota</taxon>
        <taxon>Viridiplantae</taxon>
        <taxon>Chlorophyta</taxon>
        <taxon>core chlorophytes</taxon>
        <taxon>Chlorophyceae</taxon>
        <taxon>CS clade</taxon>
        <taxon>Chlamydomonadales</taxon>
        <taxon>Chlamydomonadaceae</taxon>
        <taxon>Chlamydomonas</taxon>
    </lineage>
</organism>
<evidence type="ECO:0000313" key="2">
    <source>
        <dbReference type="EMBL" id="GAX74418.1"/>
    </source>
</evidence>
<protein>
    <submittedName>
        <fullName evidence="2">Uncharacterized protein</fullName>
    </submittedName>
</protein>
<name>A0A250WUC7_9CHLO</name>
<accession>A0A250WUC7</accession>
<feature type="region of interest" description="Disordered" evidence="1">
    <location>
        <begin position="205"/>
        <end position="227"/>
    </location>
</feature>
<evidence type="ECO:0000256" key="1">
    <source>
        <dbReference type="SAM" id="MobiDB-lite"/>
    </source>
</evidence>
<feature type="region of interest" description="Disordered" evidence="1">
    <location>
        <begin position="364"/>
        <end position="428"/>
    </location>
</feature>
<evidence type="ECO:0000313" key="3">
    <source>
        <dbReference type="Proteomes" id="UP000232323"/>
    </source>
</evidence>
<feature type="compositionally biased region" description="Low complexity" evidence="1">
    <location>
        <begin position="378"/>
        <end position="389"/>
    </location>
</feature>
<proteinExistence type="predicted"/>
<dbReference type="Proteomes" id="UP000232323">
    <property type="component" value="Unassembled WGS sequence"/>
</dbReference>
<dbReference type="EMBL" id="BEGY01000007">
    <property type="protein sequence ID" value="GAX74418.1"/>
    <property type="molecule type" value="Genomic_DNA"/>
</dbReference>
<dbReference type="AlphaFoldDB" id="A0A250WUC7"/>
<feature type="compositionally biased region" description="Low complexity" evidence="1">
    <location>
        <begin position="208"/>
        <end position="218"/>
    </location>
</feature>